<proteinExistence type="predicted"/>
<evidence type="ECO:0000313" key="2">
    <source>
        <dbReference type="Proteomes" id="UP000715781"/>
    </source>
</evidence>
<name>A0A951Q806_9NOST</name>
<reference evidence="1" key="2">
    <citation type="journal article" date="2022" name="Microbiol. Resour. Announc.">
        <title>Metagenome Sequencing to Explore Phylogenomics of Terrestrial Cyanobacteria.</title>
        <authorList>
            <person name="Ward R.D."/>
            <person name="Stajich J.E."/>
            <person name="Johansen J.R."/>
            <person name="Huntemann M."/>
            <person name="Clum A."/>
            <person name="Foster B."/>
            <person name="Foster B."/>
            <person name="Roux S."/>
            <person name="Palaniappan K."/>
            <person name="Varghese N."/>
            <person name="Mukherjee S."/>
            <person name="Reddy T.B.K."/>
            <person name="Daum C."/>
            <person name="Copeland A."/>
            <person name="Chen I.A."/>
            <person name="Ivanova N.N."/>
            <person name="Kyrpides N.C."/>
            <person name="Shapiro N."/>
            <person name="Eloe-Fadrosh E.A."/>
            <person name="Pietrasiak N."/>
        </authorList>
    </citation>
    <scope>NUCLEOTIDE SEQUENCE</scope>
    <source>
        <strain evidence="1">JT2-VF2</strain>
    </source>
</reference>
<comment type="caution">
    <text evidence="1">The sequence shown here is derived from an EMBL/GenBank/DDBJ whole genome shotgun (WGS) entry which is preliminary data.</text>
</comment>
<dbReference type="EMBL" id="JAHHHN010000070">
    <property type="protein sequence ID" value="MBW4566271.1"/>
    <property type="molecule type" value="Genomic_DNA"/>
</dbReference>
<reference evidence="1" key="1">
    <citation type="submission" date="2021-05" db="EMBL/GenBank/DDBJ databases">
        <authorList>
            <person name="Pietrasiak N."/>
            <person name="Ward R."/>
            <person name="Stajich J.E."/>
            <person name="Kurbessoian T."/>
        </authorList>
    </citation>
    <scope>NUCLEOTIDE SEQUENCE</scope>
    <source>
        <strain evidence="1">JT2-VF2</strain>
    </source>
</reference>
<protein>
    <submittedName>
        <fullName evidence="1">Uncharacterized protein</fullName>
    </submittedName>
</protein>
<dbReference type="Proteomes" id="UP000715781">
    <property type="component" value="Unassembled WGS sequence"/>
</dbReference>
<gene>
    <name evidence="1" type="ORF">KME32_35455</name>
</gene>
<accession>A0A951Q806</accession>
<evidence type="ECO:0000313" key="1">
    <source>
        <dbReference type="EMBL" id="MBW4566271.1"/>
    </source>
</evidence>
<dbReference type="AlphaFoldDB" id="A0A951Q806"/>
<sequence>MTHKYESRAEFEERLDEMIKTGLLKAQYKSLLLEIDELGTKACAARLISGLGWGVDANNFILDEYEITDKDGNPIYLSLAETRDYLKKLIADSEQVNE</sequence>
<organism evidence="1 2">
    <name type="scientific">Mojavia pulchra JT2-VF2</name>
    <dbReference type="NCBI Taxonomy" id="287848"/>
    <lineage>
        <taxon>Bacteria</taxon>
        <taxon>Bacillati</taxon>
        <taxon>Cyanobacteriota</taxon>
        <taxon>Cyanophyceae</taxon>
        <taxon>Nostocales</taxon>
        <taxon>Nostocaceae</taxon>
    </lineage>
</organism>